<dbReference type="PROSITE" id="PS50011">
    <property type="entry name" value="PROTEIN_KINASE_DOM"/>
    <property type="match status" value="1"/>
</dbReference>
<evidence type="ECO:0000259" key="2">
    <source>
        <dbReference type="PROSITE" id="PS50011"/>
    </source>
</evidence>
<dbReference type="Pfam" id="PF00069">
    <property type="entry name" value="Pkinase"/>
    <property type="match status" value="1"/>
</dbReference>
<dbReference type="GO" id="GO:0005737">
    <property type="term" value="C:cytoplasm"/>
    <property type="evidence" value="ECO:0000318"/>
    <property type="project" value="GO_Central"/>
</dbReference>
<dbReference type="KEGG" id="mbr:MONBRDRAFT_30075"/>
<evidence type="ECO:0000313" key="3">
    <source>
        <dbReference type="EMBL" id="EDQ84583.1"/>
    </source>
</evidence>
<dbReference type="STRING" id="81824.A9VCY4"/>
<dbReference type="PANTHER" id="PTHR46538">
    <property type="entry name" value="PROTEIN KINASE DOMAIN-CONTAINING PROTEIN"/>
    <property type="match status" value="1"/>
</dbReference>
<dbReference type="Gene3D" id="1.10.510.10">
    <property type="entry name" value="Transferase(Phosphotransferase) domain 1"/>
    <property type="match status" value="1"/>
</dbReference>
<dbReference type="PROSITE" id="PS00107">
    <property type="entry name" value="PROTEIN_KINASE_ATP"/>
    <property type="match status" value="1"/>
</dbReference>
<dbReference type="GO" id="GO:0005524">
    <property type="term" value="F:ATP binding"/>
    <property type="evidence" value="ECO:0007669"/>
    <property type="project" value="UniProtKB-UniRule"/>
</dbReference>
<evidence type="ECO:0000313" key="4">
    <source>
        <dbReference type="Proteomes" id="UP000001357"/>
    </source>
</evidence>
<name>A9VCY4_MONBE</name>
<keyword evidence="1" id="KW-0547">Nucleotide-binding</keyword>
<dbReference type="InterPro" id="IPR017441">
    <property type="entry name" value="Protein_kinase_ATP_BS"/>
</dbReference>
<organism evidence="3 4">
    <name type="scientific">Monosiga brevicollis</name>
    <name type="common">Choanoflagellate</name>
    <dbReference type="NCBI Taxonomy" id="81824"/>
    <lineage>
        <taxon>Eukaryota</taxon>
        <taxon>Choanoflagellata</taxon>
        <taxon>Craspedida</taxon>
        <taxon>Salpingoecidae</taxon>
        <taxon>Monosiga</taxon>
    </lineage>
</organism>
<dbReference type="eggNOG" id="KOG0579">
    <property type="taxonomic scope" value="Eukaryota"/>
</dbReference>
<dbReference type="RefSeq" id="XP_001750610.1">
    <property type="nucleotide sequence ID" value="XM_001750558.1"/>
</dbReference>
<dbReference type="InterPro" id="IPR000719">
    <property type="entry name" value="Prot_kinase_dom"/>
</dbReference>
<dbReference type="GO" id="GO:0035556">
    <property type="term" value="P:intracellular signal transduction"/>
    <property type="evidence" value="ECO:0000318"/>
    <property type="project" value="GO_Central"/>
</dbReference>
<accession>A9VCY4</accession>
<dbReference type="AlphaFoldDB" id="A9VCY4"/>
<dbReference type="FunFam" id="1.10.510.10:FF:001630">
    <property type="entry name" value="KIT proto-oncogene receptor tyrosine kinase"/>
    <property type="match status" value="1"/>
</dbReference>
<proteinExistence type="predicted"/>
<dbReference type="GO" id="GO:0004674">
    <property type="term" value="F:protein serine/threonine kinase activity"/>
    <property type="evidence" value="ECO:0000318"/>
    <property type="project" value="GO_Central"/>
</dbReference>
<dbReference type="InterPro" id="IPR011009">
    <property type="entry name" value="Kinase-like_dom_sf"/>
</dbReference>
<dbReference type="InParanoid" id="A9VCY4"/>
<keyword evidence="1" id="KW-0067">ATP-binding</keyword>
<feature type="binding site" evidence="1">
    <location>
        <position position="49"/>
    </location>
    <ligand>
        <name>ATP</name>
        <dbReference type="ChEBI" id="CHEBI:30616"/>
    </ligand>
</feature>
<reference evidence="3 4" key="1">
    <citation type="journal article" date="2008" name="Nature">
        <title>The genome of the choanoflagellate Monosiga brevicollis and the origin of metazoans.</title>
        <authorList>
            <consortium name="JGI Sequencing"/>
            <person name="King N."/>
            <person name="Westbrook M.J."/>
            <person name="Young S.L."/>
            <person name="Kuo A."/>
            <person name="Abedin M."/>
            <person name="Chapman J."/>
            <person name="Fairclough S."/>
            <person name="Hellsten U."/>
            <person name="Isogai Y."/>
            <person name="Letunic I."/>
            <person name="Marr M."/>
            <person name="Pincus D."/>
            <person name="Putnam N."/>
            <person name="Rokas A."/>
            <person name="Wright K.J."/>
            <person name="Zuzow R."/>
            <person name="Dirks W."/>
            <person name="Good M."/>
            <person name="Goodstein D."/>
            <person name="Lemons D."/>
            <person name="Li W."/>
            <person name="Lyons J.B."/>
            <person name="Morris A."/>
            <person name="Nichols S."/>
            <person name="Richter D.J."/>
            <person name="Salamov A."/>
            <person name="Bork P."/>
            <person name="Lim W.A."/>
            <person name="Manning G."/>
            <person name="Miller W.T."/>
            <person name="McGinnis W."/>
            <person name="Shapiro H."/>
            <person name="Tjian R."/>
            <person name="Grigoriev I.V."/>
            <person name="Rokhsar D."/>
        </authorList>
    </citation>
    <scope>NUCLEOTIDE SEQUENCE [LARGE SCALE GENOMIC DNA]</scope>
    <source>
        <strain evidence="4">MX1 / ATCC 50154</strain>
    </source>
</reference>
<keyword evidence="4" id="KW-1185">Reference proteome</keyword>
<dbReference type="CDD" id="cd06611">
    <property type="entry name" value="STKc_SLK_like"/>
    <property type="match status" value="1"/>
</dbReference>
<dbReference type="EMBL" id="CH991584">
    <property type="protein sequence ID" value="EDQ84583.1"/>
    <property type="molecule type" value="Genomic_DNA"/>
</dbReference>
<evidence type="ECO:0000256" key="1">
    <source>
        <dbReference type="PROSITE-ProRule" id="PRU10141"/>
    </source>
</evidence>
<dbReference type="Proteomes" id="UP000001357">
    <property type="component" value="Unassembled WGS sequence"/>
</dbReference>
<sequence length="295" mass="32204">MGLSSTKLRNIKNENPITIWQITGDLGAGTYGKVHLVRHRQTGQKAAAKIAQIGASAQLSDFSTEVDILTSCRHDNITNFIDGYFNKPDLWIIIELCDGGSLGSLVDKTEAGFDEGYIAPIMHQMLKALVFLHAHFVIHRDINCANTLITRHGTVKLADFGVSALGKSEDQRRHTFVGSPHWMAPEVVACENDSSNAYNSRADIWSLGITALELAQRRPPHADLHPIKVLFKILSGPSPTLDASRGFSSSFHDFVASALVKKPTDRITAGALSKHPFVSEQGDKGKLKTLVQSLV</sequence>
<dbReference type="GeneID" id="5895900"/>
<dbReference type="InterPro" id="IPR051585">
    <property type="entry name" value="STE20_Ser/Thr_Kinases"/>
</dbReference>
<feature type="domain" description="Protein kinase" evidence="2">
    <location>
        <begin position="20"/>
        <end position="278"/>
    </location>
</feature>
<gene>
    <name evidence="3" type="ORF">MONBRDRAFT_30075</name>
</gene>
<protein>
    <recommendedName>
        <fullName evidence="2">Protein kinase domain-containing protein</fullName>
    </recommendedName>
</protein>
<dbReference type="SUPFAM" id="SSF56112">
    <property type="entry name" value="Protein kinase-like (PK-like)"/>
    <property type="match status" value="1"/>
</dbReference>
<dbReference type="OMA" id="SANMLVH"/>
<dbReference type="PANTHER" id="PTHR46538:SF3">
    <property type="entry name" value="PROTEIN KINASE DOMAIN-CONTAINING PROTEIN"/>
    <property type="match status" value="1"/>
</dbReference>